<feature type="domain" description="HAMP" evidence="12">
    <location>
        <begin position="315"/>
        <end position="370"/>
    </location>
</feature>
<dbReference type="SMART" id="SM00304">
    <property type="entry name" value="HAMP"/>
    <property type="match status" value="1"/>
</dbReference>
<keyword evidence="9" id="KW-0175">Coiled coil</keyword>
<gene>
    <name evidence="13" type="ORF">OW763_12185</name>
</gene>
<evidence type="ECO:0000259" key="12">
    <source>
        <dbReference type="PROSITE" id="PS50885"/>
    </source>
</evidence>
<evidence type="ECO:0000256" key="5">
    <source>
        <dbReference type="ARBA" id="ARBA00023136"/>
    </source>
</evidence>
<dbReference type="Pfam" id="PF00015">
    <property type="entry name" value="MCPsignal"/>
    <property type="match status" value="1"/>
</dbReference>
<evidence type="ECO:0000313" key="14">
    <source>
        <dbReference type="Proteomes" id="UP001078443"/>
    </source>
</evidence>
<evidence type="ECO:0000256" key="4">
    <source>
        <dbReference type="ARBA" id="ARBA00022989"/>
    </source>
</evidence>
<dbReference type="RefSeq" id="WP_268041421.1">
    <property type="nucleotide sequence ID" value="NZ_JAPQER010000005.1"/>
</dbReference>
<reference evidence="13" key="1">
    <citation type="submission" date="2022-12" db="EMBL/GenBank/DDBJ databases">
        <authorList>
            <person name="Wang J."/>
        </authorList>
    </citation>
    <scope>NUCLEOTIDE SEQUENCE</scope>
    <source>
        <strain evidence="13">HY-45-18</strain>
    </source>
</reference>
<feature type="transmembrane region" description="Helical" evidence="10">
    <location>
        <begin position="291"/>
        <end position="314"/>
    </location>
</feature>
<dbReference type="CDD" id="cd06225">
    <property type="entry name" value="HAMP"/>
    <property type="match status" value="1"/>
</dbReference>
<keyword evidence="4 10" id="KW-1133">Transmembrane helix</keyword>
<dbReference type="PROSITE" id="PS50111">
    <property type="entry name" value="CHEMOTAXIS_TRANSDUC_2"/>
    <property type="match status" value="1"/>
</dbReference>
<dbReference type="InterPro" id="IPR033463">
    <property type="entry name" value="sCache_3"/>
</dbReference>
<dbReference type="PROSITE" id="PS50885">
    <property type="entry name" value="HAMP"/>
    <property type="match status" value="1"/>
</dbReference>
<evidence type="ECO:0000313" key="13">
    <source>
        <dbReference type="EMBL" id="MCY6485098.1"/>
    </source>
</evidence>
<dbReference type="EMBL" id="JAPQER010000005">
    <property type="protein sequence ID" value="MCY6485098.1"/>
    <property type="molecule type" value="Genomic_DNA"/>
</dbReference>
<protein>
    <submittedName>
        <fullName evidence="13">Methyl-accepting chemotaxis protein</fullName>
    </submittedName>
</protein>
<keyword evidence="5 10" id="KW-0472">Membrane</keyword>
<evidence type="ECO:0000256" key="1">
    <source>
        <dbReference type="ARBA" id="ARBA00004651"/>
    </source>
</evidence>
<keyword evidence="6 8" id="KW-0807">Transducer</keyword>
<dbReference type="InterPro" id="IPR003660">
    <property type="entry name" value="HAMP_dom"/>
</dbReference>
<accession>A0ABT4D1H4</accession>
<evidence type="ECO:0000259" key="11">
    <source>
        <dbReference type="PROSITE" id="PS50111"/>
    </source>
</evidence>
<dbReference type="InterPro" id="IPR029151">
    <property type="entry name" value="Sensor-like_sf"/>
</dbReference>
<keyword evidence="3 10" id="KW-0812">Transmembrane</keyword>
<comment type="caution">
    <text evidence="13">The sequence shown here is derived from an EMBL/GenBank/DDBJ whole genome shotgun (WGS) entry which is preliminary data.</text>
</comment>
<dbReference type="Proteomes" id="UP001078443">
    <property type="component" value="Unassembled WGS sequence"/>
</dbReference>
<dbReference type="SMART" id="SM00283">
    <property type="entry name" value="MA"/>
    <property type="match status" value="1"/>
</dbReference>
<evidence type="ECO:0000256" key="3">
    <source>
        <dbReference type="ARBA" id="ARBA00022692"/>
    </source>
</evidence>
<dbReference type="Gene3D" id="1.10.287.950">
    <property type="entry name" value="Methyl-accepting chemotaxis protein"/>
    <property type="match status" value="1"/>
</dbReference>
<sequence length="676" mass="73603">MGKLKNLPLKFKITLLSLLLLLLSTIVLTISIVNIVENKMESQLSSSGIGLATEMANEIQNSYAVDNTILELLDEKILASAYAIGDMDINTMSNEKLTKLSKQMNLAIINIANSDAVVIFSNTSRNIGQKYPDKNPMQQLFKGQKKVLTEAIRQSTNGDGKHYKFGAVNIGNGYFIQIAISADKIANLQQSIGQQSIVEKASKADNVNFAVVVDKNLTAVAHNDKNMIGSSCDGEGSRTASIDGNVYSKKHYVNNKLVYDILVPINNNGQNTGSINIGLSLKELNESKHSIILSSIFLVTITIIITAILLILAIKASLKPLTICADHIHLLSEGNFTSKIPEKFKNFKDEIGNIANSLDKMQSNLKRLLLNIKNSSNTVSESSDNLFNITEEYNKTTNEVSNAINQVASSAATQAEDTQTVAEKTDYLGDVIKNTTGLVEDVFVISQETNTLSEKGKEILKILNDKTTLNNNNIVGIHKIVSDVDKYAKDAEAITDLIDSISSQTNLLALNASIEAARAGEAGKGFAVVADEIRKLAENTVDATNDIKNLIINIQQKANSAVNEMNFVSETVKEQTSSIDDTENIFNNTSSALKNLVNKMKELKEYAENMENSKNEIISAIQNISAITEETSASTEEVSASAQEQLAGIENLVSTAESSKTLAETLQNEIDKFKFE</sequence>
<evidence type="ECO:0000256" key="8">
    <source>
        <dbReference type="PROSITE-ProRule" id="PRU00284"/>
    </source>
</evidence>
<dbReference type="PANTHER" id="PTHR32089:SF112">
    <property type="entry name" value="LYSOZYME-LIKE PROTEIN-RELATED"/>
    <property type="match status" value="1"/>
</dbReference>
<evidence type="ECO:0000256" key="10">
    <source>
        <dbReference type="SAM" id="Phobius"/>
    </source>
</evidence>
<evidence type="ECO:0000256" key="7">
    <source>
        <dbReference type="ARBA" id="ARBA00029447"/>
    </source>
</evidence>
<keyword evidence="2" id="KW-1003">Cell membrane</keyword>
<dbReference type="PANTHER" id="PTHR32089">
    <property type="entry name" value="METHYL-ACCEPTING CHEMOTAXIS PROTEIN MCPB"/>
    <property type="match status" value="1"/>
</dbReference>
<dbReference type="Gene3D" id="6.10.340.10">
    <property type="match status" value="1"/>
</dbReference>
<dbReference type="InterPro" id="IPR004089">
    <property type="entry name" value="MCPsignal_dom"/>
</dbReference>
<keyword evidence="14" id="KW-1185">Reference proteome</keyword>
<dbReference type="SUPFAM" id="SSF58104">
    <property type="entry name" value="Methyl-accepting chemotaxis protein (MCP) signaling domain"/>
    <property type="match status" value="1"/>
</dbReference>
<evidence type="ECO:0000256" key="6">
    <source>
        <dbReference type="ARBA" id="ARBA00023224"/>
    </source>
</evidence>
<evidence type="ECO:0000256" key="2">
    <source>
        <dbReference type="ARBA" id="ARBA00022475"/>
    </source>
</evidence>
<feature type="coiled-coil region" evidence="9">
    <location>
        <begin position="593"/>
        <end position="669"/>
    </location>
</feature>
<proteinExistence type="inferred from homology"/>
<comment type="subcellular location">
    <subcellularLocation>
        <location evidence="1">Cell membrane</location>
        <topology evidence="1">Multi-pass membrane protein</topology>
    </subcellularLocation>
</comment>
<evidence type="ECO:0000256" key="9">
    <source>
        <dbReference type="SAM" id="Coils"/>
    </source>
</evidence>
<dbReference type="Pfam" id="PF17203">
    <property type="entry name" value="sCache_3_2"/>
    <property type="match status" value="1"/>
</dbReference>
<name>A0ABT4D1H4_9CLOT</name>
<organism evidence="13 14">
    <name type="scientific">Clostridium aestuarii</name>
    <dbReference type="NCBI Taxonomy" id="338193"/>
    <lineage>
        <taxon>Bacteria</taxon>
        <taxon>Bacillati</taxon>
        <taxon>Bacillota</taxon>
        <taxon>Clostridia</taxon>
        <taxon>Eubacteriales</taxon>
        <taxon>Clostridiaceae</taxon>
        <taxon>Clostridium</taxon>
    </lineage>
</organism>
<dbReference type="SUPFAM" id="SSF103190">
    <property type="entry name" value="Sensory domain-like"/>
    <property type="match status" value="1"/>
</dbReference>
<dbReference type="Gene3D" id="3.30.450.20">
    <property type="entry name" value="PAS domain"/>
    <property type="match status" value="1"/>
</dbReference>
<comment type="similarity">
    <text evidence="7">Belongs to the methyl-accepting chemotaxis (MCP) protein family.</text>
</comment>
<feature type="domain" description="Methyl-accepting transducer" evidence="11">
    <location>
        <begin position="389"/>
        <end position="639"/>
    </location>
</feature>